<dbReference type="AlphaFoldDB" id="A0A520KSG8"/>
<organism evidence="1 2">
    <name type="scientific">Methanoliparum thermophilum</name>
    <dbReference type="NCBI Taxonomy" id="2491083"/>
    <lineage>
        <taxon>Archaea</taxon>
        <taxon>Methanobacteriati</taxon>
        <taxon>Methanobacteriota</taxon>
        <taxon>Candidatus Methanoliparia</taxon>
        <taxon>Candidatus Methanoliparales</taxon>
        <taxon>Candidatus Methanoliparaceae</taxon>
        <taxon>Candidatus Methanoliparum</taxon>
    </lineage>
</organism>
<comment type="caution">
    <text evidence="1">The sequence shown here is derived from an EMBL/GenBank/DDBJ whole genome shotgun (WGS) entry which is preliminary data.</text>
</comment>
<proteinExistence type="predicted"/>
<reference evidence="1 2" key="1">
    <citation type="journal article" date="2019" name="Nat. Microbiol.">
        <title>Wide diversity of methane and short-chain alkane metabolisms in uncultured archaea.</title>
        <authorList>
            <person name="Borrel G."/>
            <person name="Adam P.S."/>
            <person name="McKay L.J."/>
            <person name="Chen L.X."/>
            <person name="Sierra-Garcia I.N."/>
            <person name="Sieber C.M."/>
            <person name="Letourneur Q."/>
            <person name="Ghozlane A."/>
            <person name="Andersen G.L."/>
            <person name="Li W.J."/>
            <person name="Hallam S.J."/>
            <person name="Muyzer G."/>
            <person name="de Oliveira V.M."/>
            <person name="Inskeep W.P."/>
            <person name="Banfield J.F."/>
            <person name="Gribaldo S."/>
        </authorList>
    </citation>
    <scope>NUCLEOTIDE SEQUENCE [LARGE SCALE GENOMIC DNA]</scope>
    <source>
        <strain evidence="1">NM1a</strain>
    </source>
</reference>
<protein>
    <recommendedName>
        <fullName evidence="3">Transglutaminase-like domain-containing protein</fullName>
    </recommendedName>
</protein>
<sequence>MKKYRSLISIFVILVFILSTVPVQGITVVPPPNPLPKELNDYYWDLREENNSWISSVYCGCPPIDNLGYVIKNFAIFSPYKEFEWLKFAIYHDSGSYNTETSKMAQQYLMHNVIDPILKYKALKLEDGSILTYEDIIDKHKDKNLDKESLDRLVTAEMLYYYCRDYIYFPNPGENPEDQMAAMALPHVLASPCETISMQKGICWNQGIALATLYKMMGYDVALYLMPASPLPPYPIGGYHAVVLLKDEGWGIGTMQLEEDYLGNDISGTYIQLDPMYDLSYIMNGSPEVIESRKETIGELGLEFGDPSPYLEQPLLLFSQLFDYIPGIQTMFIGGL</sequence>
<accession>A0A520KSG8</accession>
<name>A0A520KSG8_METT2</name>
<dbReference type="Proteomes" id="UP000317158">
    <property type="component" value="Unassembled WGS sequence"/>
</dbReference>
<dbReference type="EMBL" id="RXIF01000004">
    <property type="protein sequence ID" value="RZN64852.1"/>
    <property type="molecule type" value="Genomic_DNA"/>
</dbReference>
<gene>
    <name evidence="1" type="ORF">EF806_02045</name>
</gene>
<evidence type="ECO:0008006" key="3">
    <source>
        <dbReference type="Google" id="ProtNLM"/>
    </source>
</evidence>
<evidence type="ECO:0000313" key="2">
    <source>
        <dbReference type="Proteomes" id="UP000317158"/>
    </source>
</evidence>
<evidence type="ECO:0000313" key="1">
    <source>
        <dbReference type="EMBL" id="RZN64852.1"/>
    </source>
</evidence>